<reference evidence="5 6" key="1">
    <citation type="submission" date="2015-03" db="EMBL/GenBank/DDBJ databases">
        <authorList>
            <person name="Murphy D."/>
        </authorList>
    </citation>
    <scope>NUCLEOTIDE SEQUENCE [LARGE SCALE GENOMIC DNA]</scope>
    <source>
        <strain evidence="5 6">DSM 44277</strain>
    </source>
</reference>
<gene>
    <name evidence="5" type="primary">csdB</name>
    <name evidence="3" type="synonym">egtE</name>
    <name evidence="5" type="ORF">BN971_02280</name>
</gene>
<dbReference type="Gene3D" id="3.40.640.10">
    <property type="entry name" value="Type I PLP-dependent aspartate aminotransferase-like (Major domain)"/>
    <property type="match status" value="1"/>
</dbReference>
<name>A0A0U0W7T9_MYCBE</name>
<organism evidence="5 6">
    <name type="scientific">Mycobacterium bohemicum DSM 44277</name>
    <dbReference type="NCBI Taxonomy" id="1236609"/>
    <lineage>
        <taxon>Bacteria</taxon>
        <taxon>Bacillati</taxon>
        <taxon>Actinomycetota</taxon>
        <taxon>Actinomycetes</taxon>
        <taxon>Mycobacteriales</taxon>
        <taxon>Mycobacteriaceae</taxon>
        <taxon>Mycobacterium</taxon>
    </lineage>
</organism>
<dbReference type="PANTHER" id="PTHR43586:SF8">
    <property type="entry name" value="CYSTEINE DESULFURASE 1, CHLOROPLASTIC"/>
    <property type="match status" value="1"/>
</dbReference>
<feature type="domain" description="Aminotransferase class V" evidence="4">
    <location>
        <begin position="23"/>
        <end position="334"/>
    </location>
</feature>
<dbReference type="InterPro" id="IPR027563">
    <property type="entry name" value="EgtE"/>
</dbReference>
<comment type="pathway">
    <text evidence="3">Amino-acid biosynthesis; ergothioneine biosynthesis.</text>
</comment>
<dbReference type="Pfam" id="PF00266">
    <property type="entry name" value="Aminotran_5"/>
    <property type="match status" value="1"/>
</dbReference>
<dbReference type="RefSeq" id="WP_085180025.1">
    <property type="nucleotide sequence ID" value="NZ_CSTD01000002.1"/>
</dbReference>
<dbReference type="InterPro" id="IPR015422">
    <property type="entry name" value="PyrdxlP-dep_Trfase_small"/>
</dbReference>
<keyword evidence="2 3" id="KW-0663">Pyridoxal phosphate</keyword>
<dbReference type="InterPro" id="IPR015424">
    <property type="entry name" value="PyrdxlP-dep_Trfase"/>
</dbReference>
<sequence length="381" mass="39520">MTTDDPLADRWRAARPAAAGLHLDNAACSRQSFAALDAAARHALHEAEVGCYVAAEAAAPVLDAGRTAVAALCGMPGAEVVFTTGALHALDVLLGGWPADRRTLACLPGEYGPNLAVMSAYGFEVRTLPTLEDGRLALDDAALQLDDDPPDFVHFTPLASHRGVVQPLGMVAELCRQLGLPLVVDAAQALGHIDCAAGADAMYSSSRKWIAGPRGVGVLALRPALLDRLTPRLPAPPWGPELSVAQQLGFGEANVAARVGFSVAIGEYLSHGPETIRARLAELGRIARALLADVDGWVVVEEAEEPSAITTLAPAGGADPEAVRAWLLAERCILTTYAGVGRAPNELAAPVLRISPHLDTTADDLATFAEALIAATAATGT</sequence>
<dbReference type="EMBL" id="CSTD01000002">
    <property type="protein sequence ID" value="CPR11003.1"/>
    <property type="molecule type" value="Genomic_DNA"/>
</dbReference>
<evidence type="ECO:0000313" key="5">
    <source>
        <dbReference type="EMBL" id="CPR11003.1"/>
    </source>
</evidence>
<dbReference type="OrthoDB" id="9808002at2"/>
<dbReference type="GO" id="GO:1990411">
    <property type="term" value="F:hercynylcysteine sulfoxide lyase activity (ergothioneine-forming)"/>
    <property type="evidence" value="ECO:0007669"/>
    <property type="project" value="RHEA"/>
</dbReference>
<evidence type="ECO:0000259" key="4">
    <source>
        <dbReference type="Pfam" id="PF00266"/>
    </source>
</evidence>
<dbReference type="Gene3D" id="3.90.1150.10">
    <property type="entry name" value="Aspartate Aminotransferase, domain 1"/>
    <property type="match status" value="1"/>
</dbReference>
<protein>
    <recommendedName>
        <fullName evidence="3">Probable hercynylcysteine sulfoxide lyase</fullName>
        <ecNumber evidence="3">4.4.-.-</ecNumber>
    </recommendedName>
</protein>
<evidence type="ECO:0000256" key="1">
    <source>
        <dbReference type="ARBA" id="ARBA00001933"/>
    </source>
</evidence>
<comment type="cofactor">
    <cofactor evidence="1 3">
        <name>pyridoxal 5'-phosphate</name>
        <dbReference type="ChEBI" id="CHEBI:597326"/>
    </cofactor>
</comment>
<proteinExistence type="inferred from homology"/>
<dbReference type="InterPro" id="IPR000192">
    <property type="entry name" value="Aminotrans_V_dom"/>
</dbReference>
<evidence type="ECO:0000256" key="2">
    <source>
        <dbReference type="ARBA" id="ARBA00022898"/>
    </source>
</evidence>
<dbReference type="SUPFAM" id="SSF53383">
    <property type="entry name" value="PLP-dependent transferases"/>
    <property type="match status" value="1"/>
</dbReference>
<accession>A0A0U0W7T9</accession>
<keyword evidence="3 5" id="KW-0456">Lyase</keyword>
<comment type="catalytic activity">
    <reaction evidence="3">
        <text>S-(hercyn-2-yl)-L-cysteine S-oxide + AH2 + H(+) = ergothioneine + pyruvate + A + NH4(+)</text>
        <dbReference type="Rhea" id="RHEA:42688"/>
        <dbReference type="ChEBI" id="CHEBI:13193"/>
        <dbReference type="ChEBI" id="CHEBI:15361"/>
        <dbReference type="ChEBI" id="CHEBI:15378"/>
        <dbReference type="ChEBI" id="CHEBI:17499"/>
        <dbReference type="ChEBI" id="CHEBI:28938"/>
        <dbReference type="ChEBI" id="CHEBI:82706"/>
        <dbReference type="ChEBI" id="CHEBI:134344"/>
    </reaction>
</comment>
<evidence type="ECO:0000313" key="6">
    <source>
        <dbReference type="Proteomes" id="UP000198875"/>
    </source>
</evidence>
<comment type="function">
    <text evidence="3">Probably catalyzes the conversion of hercynylcysteine sulfoxide to ergothioneine.</text>
</comment>
<dbReference type="UniPathway" id="UPA01014"/>
<comment type="similarity">
    <text evidence="3">Belongs to the class-V pyridoxal-phosphate-dependent aminotransferase family. EgtE subfamily.</text>
</comment>
<dbReference type="PANTHER" id="PTHR43586">
    <property type="entry name" value="CYSTEINE DESULFURASE"/>
    <property type="match status" value="1"/>
</dbReference>
<dbReference type="HAMAP" id="MF_02038">
    <property type="entry name" value="EgtE"/>
    <property type="match status" value="1"/>
</dbReference>
<evidence type="ECO:0000256" key="3">
    <source>
        <dbReference type="HAMAP-Rule" id="MF_02038"/>
    </source>
</evidence>
<dbReference type="NCBIfam" id="TIGR04343">
    <property type="entry name" value="egtE_PLP_lyase"/>
    <property type="match status" value="1"/>
</dbReference>
<dbReference type="AlphaFoldDB" id="A0A0U0W7T9"/>
<dbReference type="Proteomes" id="UP000198875">
    <property type="component" value="Unassembled WGS sequence"/>
</dbReference>
<feature type="modified residue" description="N6-(pyridoxal phosphate)lysine" evidence="3">
    <location>
        <position position="208"/>
    </location>
</feature>
<dbReference type="EC" id="4.4.-.-" evidence="3"/>
<dbReference type="InterPro" id="IPR015421">
    <property type="entry name" value="PyrdxlP-dep_Trfase_major"/>
</dbReference>